<dbReference type="RefSeq" id="WP_075074887.1">
    <property type="nucleotide sequence ID" value="NZ_DF967972.1"/>
</dbReference>
<evidence type="ECO:0000256" key="3">
    <source>
        <dbReference type="ARBA" id="ARBA00022840"/>
    </source>
</evidence>
<dbReference type="AlphaFoldDB" id="A0A0S7BN69"/>
<dbReference type="GO" id="GO:0016874">
    <property type="term" value="F:ligase activity"/>
    <property type="evidence" value="ECO:0007669"/>
    <property type="project" value="UniProtKB-KW"/>
</dbReference>
<dbReference type="Gene3D" id="3.40.50.261">
    <property type="entry name" value="Succinyl-CoA synthetase domains"/>
    <property type="match status" value="2"/>
</dbReference>
<dbReference type="InterPro" id="IPR032875">
    <property type="entry name" value="Succ_CoA_lig_flav_dom"/>
</dbReference>
<organism evidence="6">
    <name type="scientific">Longilinea arvoryzae</name>
    <dbReference type="NCBI Taxonomy" id="360412"/>
    <lineage>
        <taxon>Bacteria</taxon>
        <taxon>Bacillati</taxon>
        <taxon>Chloroflexota</taxon>
        <taxon>Anaerolineae</taxon>
        <taxon>Anaerolineales</taxon>
        <taxon>Anaerolineaceae</taxon>
        <taxon>Longilinea</taxon>
    </lineage>
</organism>
<dbReference type="InterPro" id="IPR051538">
    <property type="entry name" value="Acyl-CoA_Synth/Transferase"/>
</dbReference>
<evidence type="ECO:0000259" key="5">
    <source>
        <dbReference type="PROSITE" id="PS50975"/>
    </source>
</evidence>
<dbReference type="InterPro" id="IPR011761">
    <property type="entry name" value="ATP-grasp"/>
</dbReference>
<evidence type="ECO:0000313" key="6">
    <source>
        <dbReference type="EMBL" id="GAP15730.1"/>
    </source>
</evidence>
<keyword evidence="2 4" id="KW-0547">Nucleotide-binding</keyword>
<dbReference type="GO" id="GO:0046872">
    <property type="term" value="F:metal ion binding"/>
    <property type="evidence" value="ECO:0007669"/>
    <property type="project" value="InterPro"/>
</dbReference>
<dbReference type="Gene3D" id="3.30.1490.20">
    <property type="entry name" value="ATP-grasp fold, A domain"/>
    <property type="match status" value="1"/>
</dbReference>
<dbReference type="PROSITE" id="PS50975">
    <property type="entry name" value="ATP_GRASP"/>
    <property type="match status" value="1"/>
</dbReference>
<dbReference type="Proteomes" id="UP000055060">
    <property type="component" value="Unassembled WGS sequence"/>
</dbReference>
<evidence type="ECO:0000313" key="7">
    <source>
        <dbReference type="Proteomes" id="UP000055060"/>
    </source>
</evidence>
<dbReference type="InterPro" id="IPR003781">
    <property type="entry name" value="CoA-bd"/>
</dbReference>
<dbReference type="SUPFAM" id="SSF52210">
    <property type="entry name" value="Succinyl-CoA synthetase domains"/>
    <property type="match status" value="2"/>
</dbReference>
<dbReference type="InterPro" id="IPR013815">
    <property type="entry name" value="ATP_grasp_subdomain_1"/>
</dbReference>
<accession>A0A0S7BN69</accession>
<protein>
    <submittedName>
        <fullName evidence="6">Acyl-CoA synthetase</fullName>
    </submittedName>
</protein>
<dbReference type="InterPro" id="IPR016102">
    <property type="entry name" value="Succinyl-CoA_synth-like"/>
</dbReference>
<dbReference type="Pfam" id="PF13607">
    <property type="entry name" value="Succ_CoA_lig"/>
    <property type="match status" value="1"/>
</dbReference>
<dbReference type="SMART" id="SM00881">
    <property type="entry name" value="CoA_binding"/>
    <property type="match status" value="1"/>
</dbReference>
<reference evidence="6" key="1">
    <citation type="submission" date="2015-07" db="EMBL/GenBank/DDBJ databases">
        <title>Draft Genome Sequences of Anaerolinea thermolimosa IMO-1, Bellilinea caldifistulae GOMI-1, Leptolinea tardivitalis YMTK-2, Levilinea saccharolytica KIBI-1,Longilinea arvoryzae KOME-1, Previously Described as Members of the Anaerolineaceae (Chloroflexi).</title>
        <authorList>
            <person name="Sekiguchi Y."/>
            <person name="Ohashi A."/>
            <person name="Matsuura N."/>
            <person name="Tourlousse M.D."/>
        </authorList>
    </citation>
    <scope>NUCLEOTIDE SEQUENCE [LARGE SCALE GENOMIC DNA]</scope>
    <source>
        <strain evidence="6">KOME-1</strain>
    </source>
</reference>
<keyword evidence="3 4" id="KW-0067">ATP-binding</keyword>
<dbReference type="PANTHER" id="PTHR43334">
    <property type="entry name" value="ACETATE--COA LIGASE [ADP-FORMING]"/>
    <property type="match status" value="1"/>
</dbReference>
<keyword evidence="7" id="KW-1185">Reference proteome</keyword>
<proteinExistence type="predicted"/>
<dbReference type="GO" id="GO:0005524">
    <property type="term" value="F:ATP binding"/>
    <property type="evidence" value="ECO:0007669"/>
    <property type="project" value="UniProtKB-UniRule"/>
</dbReference>
<evidence type="ECO:0000256" key="4">
    <source>
        <dbReference type="PROSITE-ProRule" id="PRU00409"/>
    </source>
</evidence>
<sequence>MGNNLEAMLKPESVVVIGASATEGKVGNIILKQVINGKFRVYGVNPKGSTACGLPLYPSVLNLPEVPDLAVLALPAGPSVSAARECIQMGVKAIIAVAGGFGETGEAGRALEEQLVKMVRNSQTRLLGPNTLGVQVPSSGLDTNFLPIEHMRRPIRGNIAVLSQSGSAAMGELDAVGLTGGACISAFVGFGNRVDVNENEFMDYFADDPETAVIALYLESFADAQGFIERCRRIIPHKPVVLLKAGRSEAGARAVQLHTGSLAGSDRVTDGVLRQAGVIRVFDTPDLLDAAHVLAYAKPIQDRRVAVLTNGGGWGIVASDFIESTNRGIGAKLAVLSEETKKKVASVALPYAAFRNPIDLTASLNNEMADVSFAALQDDPGVDVILCTLGYQPPAVDERLTDIIIHWARKGKKPIIVIPIGSDVVVKAMRRFNEAGVPAYSSIWRGVQAIDTLARRGEFLRKIETYPKEAVAQPARPVAKLPLKAGVPAAENEVKTALNELGIRVPKSILLKAGQKLDSVPLAYPLVVKICSAEILHKTEQKGVLLGIKDCAELDAAVADMRSRFASGDILIEEMVGKGVEMIVGLIQDGTFGLSIMCGLGGITAELYQDVTFRRLPITRQDADEMLRELKGHKMLEGFRGIQADREGFIELLLKVSQLGEQYREDILQMDLNPVIVQPDQAVAVDAKILWKTDTK</sequence>
<evidence type="ECO:0000256" key="1">
    <source>
        <dbReference type="ARBA" id="ARBA00022598"/>
    </source>
</evidence>
<gene>
    <name evidence="6" type="ORF">LARV_03522</name>
</gene>
<dbReference type="InterPro" id="IPR036291">
    <property type="entry name" value="NAD(P)-bd_dom_sf"/>
</dbReference>
<dbReference type="SUPFAM" id="SSF56059">
    <property type="entry name" value="Glutathione synthetase ATP-binding domain-like"/>
    <property type="match status" value="1"/>
</dbReference>
<dbReference type="Gene3D" id="3.40.50.720">
    <property type="entry name" value="NAD(P)-binding Rossmann-like Domain"/>
    <property type="match status" value="1"/>
</dbReference>
<name>A0A0S7BN69_9CHLR</name>
<evidence type="ECO:0000256" key="2">
    <source>
        <dbReference type="ARBA" id="ARBA00022741"/>
    </source>
</evidence>
<keyword evidence="1" id="KW-0436">Ligase</keyword>
<dbReference type="PANTHER" id="PTHR43334:SF1">
    <property type="entry name" value="3-HYDROXYPROPIONATE--COA LIGASE [ADP-FORMING]"/>
    <property type="match status" value="1"/>
</dbReference>
<dbReference type="Gene3D" id="3.30.470.20">
    <property type="entry name" value="ATP-grasp fold, B domain"/>
    <property type="match status" value="1"/>
</dbReference>
<dbReference type="Pfam" id="PF13380">
    <property type="entry name" value="CoA_binding_2"/>
    <property type="match status" value="1"/>
</dbReference>
<dbReference type="STRING" id="360412.LARV_03522"/>
<dbReference type="SUPFAM" id="SSF51735">
    <property type="entry name" value="NAD(P)-binding Rossmann-fold domains"/>
    <property type="match status" value="1"/>
</dbReference>
<dbReference type="Pfam" id="PF13549">
    <property type="entry name" value="ATP-grasp_5"/>
    <property type="match status" value="1"/>
</dbReference>
<dbReference type="EMBL" id="DF967972">
    <property type="protein sequence ID" value="GAP15730.1"/>
    <property type="molecule type" value="Genomic_DNA"/>
</dbReference>
<feature type="domain" description="ATP-grasp" evidence="5">
    <location>
        <begin position="495"/>
        <end position="696"/>
    </location>
</feature>